<name>A0A0D3EX63_9ORYZ</name>
<evidence type="ECO:0000313" key="2">
    <source>
        <dbReference type="Proteomes" id="UP000026960"/>
    </source>
</evidence>
<protein>
    <submittedName>
        <fullName evidence="1">Uncharacterized protein</fullName>
    </submittedName>
</protein>
<keyword evidence="2" id="KW-1185">Reference proteome</keyword>
<accession>A0A0D3EX63</accession>
<dbReference type="PaxDb" id="65489-OBART01G39830.1"/>
<dbReference type="Proteomes" id="UP000026960">
    <property type="component" value="Chromosome 1"/>
</dbReference>
<dbReference type="HOGENOM" id="CLU_2642232_0_0_1"/>
<dbReference type="AlphaFoldDB" id="A0A0D3EX63"/>
<sequence length="80" mass="8312">MAIADLLPLPASSSMSGLASGHWMCLHVPFTVGASVPFAPLIKPTCVEIATGAFAPERQTICNESSESSGRLHCSLVLSI</sequence>
<proteinExistence type="predicted"/>
<evidence type="ECO:0000313" key="1">
    <source>
        <dbReference type="EnsemblPlants" id="OBART01G39830.1"/>
    </source>
</evidence>
<organism evidence="1">
    <name type="scientific">Oryza barthii</name>
    <dbReference type="NCBI Taxonomy" id="65489"/>
    <lineage>
        <taxon>Eukaryota</taxon>
        <taxon>Viridiplantae</taxon>
        <taxon>Streptophyta</taxon>
        <taxon>Embryophyta</taxon>
        <taxon>Tracheophyta</taxon>
        <taxon>Spermatophyta</taxon>
        <taxon>Magnoliopsida</taxon>
        <taxon>Liliopsida</taxon>
        <taxon>Poales</taxon>
        <taxon>Poaceae</taxon>
        <taxon>BOP clade</taxon>
        <taxon>Oryzoideae</taxon>
        <taxon>Oryzeae</taxon>
        <taxon>Oryzinae</taxon>
        <taxon>Oryza</taxon>
    </lineage>
</organism>
<reference evidence="1" key="2">
    <citation type="submission" date="2015-03" db="UniProtKB">
        <authorList>
            <consortium name="EnsemblPlants"/>
        </authorList>
    </citation>
    <scope>IDENTIFICATION</scope>
</reference>
<dbReference type="EnsemblPlants" id="OBART01G39830.1">
    <property type="protein sequence ID" value="OBART01G39830.1"/>
    <property type="gene ID" value="OBART01G39830"/>
</dbReference>
<reference evidence="1" key="1">
    <citation type="journal article" date="2009" name="Rice">
        <title>De Novo Next Generation Sequencing of Plant Genomes.</title>
        <authorList>
            <person name="Rounsley S."/>
            <person name="Marri P.R."/>
            <person name="Yu Y."/>
            <person name="He R."/>
            <person name="Sisneros N."/>
            <person name="Goicoechea J.L."/>
            <person name="Lee S.J."/>
            <person name="Angelova A."/>
            <person name="Kudrna D."/>
            <person name="Luo M."/>
            <person name="Affourtit J."/>
            <person name="Desany B."/>
            <person name="Knight J."/>
            <person name="Niazi F."/>
            <person name="Egholm M."/>
            <person name="Wing R.A."/>
        </authorList>
    </citation>
    <scope>NUCLEOTIDE SEQUENCE [LARGE SCALE GENOMIC DNA]</scope>
    <source>
        <strain evidence="1">cv. IRGC 105608</strain>
    </source>
</reference>
<dbReference type="Gramene" id="OBART01G39830.1">
    <property type="protein sequence ID" value="OBART01G39830.1"/>
    <property type="gene ID" value="OBART01G39830"/>
</dbReference>